<evidence type="ECO:0000313" key="3">
    <source>
        <dbReference type="Proteomes" id="UP000037288"/>
    </source>
</evidence>
<dbReference type="OrthoDB" id="4808153at2"/>
<dbReference type="PATRIC" id="fig|1678637.3.peg.1686"/>
<evidence type="ECO:0000313" key="2">
    <source>
        <dbReference type="EMBL" id="KNB53055.1"/>
    </source>
</evidence>
<dbReference type="EMBL" id="LFXA01000004">
    <property type="protein sequence ID" value="KNB53055.1"/>
    <property type="molecule type" value="Genomic_DNA"/>
</dbReference>
<organism evidence="2 3">
    <name type="scientific">Streptomyces caatingaensis</name>
    <dbReference type="NCBI Taxonomy" id="1678637"/>
    <lineage>
        <taxon>Bacteria</taxon>
        <taxon>Bacillati</taxon>
        <taxon>Actinomycetota</taxon>
        <taxon>Actinomycetes</taxon>
        <taxon>Kitasatosporales</taxon>
        <taxon>Streptomycetaceae</taxon>
        <taxon>Streptomyces</taxon>
    </lineage>
</organism>
<proteinExistence type="predicted"/>
<comment type="caution">
    <text evidence="2">The sequence shown here is derived from an EMBL/GenBank/DDBJ whole genome shotgun (WGS) entry which is preliminary data.</text>
</comment>
<dbReference type="RefSeq" id="WP_049715829.1">
    <property type="nucleotide sequence ID" value="NZ_LFXA01000004.1"/>
</dbReference>
<protein>
    <submittedName>
        <fullName evidence="2">Uncharacterized protein</fullName>
    </submittedName>
</protein>
<evidence type="ECO:0000256" key="1">
    <source>
        <dbReference type="SAM" id="MobiDB-lite"/>
    </source>
</evidence>
<feature type="compositionally biased region" description="Low complexity" evidence="1">
    <location>
        <begin position="46"/>
        <end position="82"/>
    </location>
</feature>
<sequence>MNCFFDPSHGPGTQNVMWAPQWGVPRSVMSCVACAQRWATAQQQAAGYAQQGYAPAPQQGYAPQGYAQQGYPQQGYPQQQPQRSGPGWGGVAAAGAAGLIGGALINEALDDDEPQQVVNITEVHNEYVDPDGDGDWF</sequence>
<feature type="region of interest" description="Disordered" evidence="1">
    <location>
        <begin position="46"/>
        <end position="91"/>
    </location>
</feature>
<dbReference type="Proteomes" id="UP000037288">
    <property type="component" value="Unassembled WGS sequence"/>
</dbReference>
<name>A0A0K9XI42_9ACTN</name>
<accession>A0A0K9XI42</accession>
<gene>
    <name evidence="2" type="ORF">AC230_07775</name>
</gene>
<reference evidence="3" key="1">
    <citation type="submission" date="2015-07" db="EMBL/GenBank/DDBJ databases">
        <title>Draft genome sequence of Streptomyces sp. CMAA 1322, a bacterium isolated from Caatinga biome, from dry forest semiarid of Brazil.</title>
        <authorList>
            <person name="Santos S.N."/>
            <person name="Gacesa R."/>
            <person name="Taketani R.G."/>
            <person name="Long P.F."/>
            <person name="Melo I.S."/>
        </authorList>
    </citation>
    <scope>NUCLEOTIDE SEQUENCE [LARGE SCALE GENOMIC DNA]</scope>
    <source>
        <strain evidence="3">CMAA 1322</strain>
    </source>
</reference>
<dbReference type="STRING" id="1678637.AC230_07775"/>
<keyword evidence="3" id="KW-1185">Reference proteome</keyword>
<dbReference type="AlphaFoldDB" id="A0A0K9XI42"/>